<dbReference type="InterPro" id="IPR010021">
    <property type="entry name" value="PGPP1/Gep4"/>
</dbReference>
<proteinExistence type="predicted"/>
<protein>
    <recommendedName>
        <fullName evidence="2">YqeG family HAD IIIA-type phosphatase</fullName>
    </recommendedName>
</protein>
<dbReference type="Pfam" id="PF09419">
    <property type="entry name" value="PGP_phosphatase"/>
    <property type="match status" value="1"/>
</dbReference>
<dbReference type="InterPro" id="IPR023214">
    <property type="entry name" value="HAD_sf"/>
</dbReference>
<evidence type="ECO:0000313" key="1">
    <source>
        <dbReference type="EMBL" id="ANY71310.1"/>
    </source>
</evidence>
<dbReference type="SUPFAM" id="SSF56784">
    <property type="entry name" value="HAD-like"/>
    <property type="match status" value="1"/>
</dbReference>
<dbReference type="GO" id="GO:0008962">
    <property type="term" value="F:phosphatidylglycerophosphatase activity"/>
    <property type="evidence" value="ECO:0007669"/>
    <property type="project" value="InterPro"/>
</dbReference>
<dbReference type="RefSeq" id="WP_099476440.1">
    <property type="nucleotide sequence ID" value="NZ_CP016809.1"/>
</dbReference>
<sequence length="158" mass="17394">MSIIKPSHIAHSIYEIDGEALQLAGIKGIIIDWTNTIAAKKDGTISESINRWLHELQSQYGIKVIVVSNGKPPKEEHGHSHEIPALFEAGKPKKKAFVAAMNILGTRIHETAVIGNGIITDVWGGNRLGMYTIFVSSSMVKPRFIGTLKRLFVKVVRV</sequence>
<dbReference type="EMBL" id="CP016809">
    <property type="protein sequence ID" value="ANY71310.1"/>
    <property type="molecule type" value="Genomic_DNA"/>
</dbReference>
<dbReference type="InterPro" id="IPR036412">
    <property type="entry name" value="HAD-like_sf"/>
</dbReference>
<accession>A0A1B2DUC8</accession>
<name>A0A1B2DUC8_9BACL</name>
<dbReference type="AlphaFoldDB" id="A0A1B2DUC8"/>
<dbReference type="NCBIfam" id="TIGR01668">
    <property type="entry name" value="YqeG_hyp_ppase"/>
    <property type="match status" value="1"/>
</dbReference>
<dbReference type="KEGG" id="pib:BBD41_01185"/>
<organism evidence="1">
    <name type="scientific">Paenibacillus ihbetae</name>
    <dbReference type="NCBI Taxonomy" id="1870820"/>
    <lineage>
        <taxon>Bacteria</taxon>
        <taxon>Bacillati</taxon>
        <taxon>Bacillota</taxon>
        <taxon>Bacilli</taxon>
        <taxon>Bacillales</taxon>
        <taxon>Paenibacillaceae</taxon>
        <taxon>Paenibacillus</taxon>
    </lineage>
</organism>
<dbReference type="InterPro" id="IPR027706">
    <property type="entry name" value="PGP_Pase"/>
</dbReference>
<dbReference type="Gene3D" id="3.40.50.1000">
    <property type="entry name" value="HAD superfamily/HAD-like"/>
    <property type="match status" value="1"/>
</dbReference>
<gene>
    <name evidence="1" type="ORF">BBD41_01185</name>
</gene>
<evidence type="ECO:0008006" key="2">
    <source>
        <dbReference type="Google" id="ProtNLM"/>
    </source>
</evidence>
<reference evidence="1" key="1">
    <citation type="submission" date="2016-08" db="EMBL/GenBank/DDBJ databases">
        <title>Complete Genome Seqeunce of Paenibacillus sp. nov. IHBB 9852 from high altitute lake of Indian trans-Himalayas.</title>
        <authorList>
            <person name="Kiran S."/>
            <person name="Swarnkar M.K."/>
            <person name="Rana A."/>
            <person name="Tewari R."/>
            <person name="Gulati A."/>
        </authorList>
    </citation>
    <scope>NUCLEOTIDE SEQUENCE [LARGE SCALE GENOMIC DNA]</scope>
    <source>
        <strain evidence="1">IHBB 9852</strain>
    </source>
</reference>